<dbReference type="OMA" id="CKILMYF"/>
<feature type="transmembrane region" description="Helical" evidence="11">
    <location>
        <begin position="236"/>
        <end position="258"/>
    </location>
</feature>
<keyword evidence="3 11" id="KW-1003">Cell membrane</keyword>
<dbReference type="Gene3D" id="1.20.1070.10">
    <property type="entry name" value="Rhodopsin 7-helix transmembrane proteins"/>
    <property type="match status" value="1"/>
</dbReference>
<dbReference type="OrthoDB" id="9606139at2759"/>
<comment type="subcellular location">
    <subcellularLocation>
        <location evidence="1 11">Cell membrane</location>
        <topology evidence="1 11">Multi-pass membrane protein</topology>
    </subcellularLocation>
</comment>
<keyword evidence="10 11" id="KW-0807">Transducer</keyword>
<comment type="similarity">
    <text evidence="2 11">Belongs to the G-protein coupled receptor 1 family.</text>
</comment>
<keyword evidence="9 11" id="KW-0675">Receptor</keyword>
<evidence type="ECO:0000256" key="7">
    <source>
        <dbReference type="ARBA" id="ARBA00023040"/>
    </source>
</evidence>
<proteinExistence type="inferred from homology"/>
<reference evidence="14" key="3">
    <citation type="submission" date="2025-09" db="UniProtKB">
        <authorList>
            <consortium name="Ensembl"/>
        </authorList>
    </citation>
    <scope>IDENTIFICATION</scope>
    <source>
        <strain evidence="14">Glennie</strain>
    </source>
</reference>
<dbReference type="InParanoid" id="A0A6I8P719"/>
<keyword evidence="15" id="KW-1185">Reference proteome</keyword>
<dbReference type="GO" id="GO:0007606">
    <property type="term" value="P:sensory perception of chemical stimulus"/>
    <property type="evidence" value="ECO:0007669"/>
    <property type="project" value="UniProtKB-ARBA"/>
</dbReference>
<feature type="compositionally biased region" description="Polar residues" evidence="12">
    <location>
        <begin position="306"/>
        <end position="320"/>
    </location>
</feature>
<dbReference type="FunFam" id="1.20.1070.10:FF:000154">
    <property type="entry name" value="Vomeronasal type-1 receptor"/>
    <property type="match status" value="1"/>
</dbReference>
<evidence type="ECO:0000256" key="3">
    <source>
        <dbReference type="ARBA" id="ARBA00022475"/>
    </source>
</evidence>
<dbReference type="Ensembl" id="ENSOANT00000062587.1">
    <property type="protein sequence ID" value="ENSOANP00000048186.1"/>
    <property type="gene ID" value="ENSOANG00000045356.1"/>
</dbReference>
<evidence type="ECO:0000256" key="2">
    <source>
        <dbReference type="ARBA" id="ARBA00010663"/>
    </source>
</evidence>
<keyword evidence="4 11" id="KW-0589">Pheromone response</keyword>
<evidence type="ECO:0000256" key="6">
    <source>
        <dbReference type="ARBA" id="ARBA00022989"/>
    </source>
</evidence>
<gene>
    <name evidence="14" type="primary">ORNANAV1R3001</name>
</gene>
<dbReference type="CTD" id="100086484"/>
<accession>A0A6I8P719</accession>
<evidence type="ECO:0000256" key="11">
    <source>
        <dbReference type="RuleBase" id="RU364061"/>
    </source>
</evidence>
<organism evidence="14 15">
    <name type="scientific">Ornithorhynchus anatinus</name>
    <name type="common">Duckbill platypus</name>
    <dbReference type="NCBI Taxonomy" id="9258"/>
    <lineage>
        <taxon>Eukaryota</taxon>
        <taxon>Metazoa</taxon>
        <taxon>Chordata</taxon>
        <taxon>Craniata</taxon>
        <taxon>Vertebrata</taxon>
        <taxon>Euteleostomi</taxon>
        <taxon>Mammalia</taxon>
        <taxon>Monotremata</taxon>
        <taxon>Ornithorhynchidae</taxon>
        <taxon>Ornithorhynchus</taxon>
    </lineage>
</organism>
<feature type="domain" description="G-protein coupled receptors family 1 profile" evidence="13">
    <location>
        <begin position="22"/>
        <end position="286"/>
    </location>
</feature>
<dbReference type="Proteomes" id="UP000002279">
    <property type="component" value="Chromosome X3"/>
</dbReference>
<dbReference type="PROSITE" id="PS50262">
    <property type="entry name" value="G_PROTEIN_RECEP_F1_2"/>
    <property type="match status" value="1"/>
</dbReference>
<name>A0A6I8P719_ORNAN</name>
<evidence type="ECO:0000256" key="1">
    <source>
        <dbReference type="ARBA" id="ARBA00004651"/>
    </source>
</evidence>
<keyword evidence="6 11" id="KW-1133">Transmembrane helix</keyword>
<feature type="transmembrane region" description="Helical" evidence="11">
    <location>
        <begin position="45"/>
        <end position="63"/>
    </location>
</feature>
<evidence type="ECO:0000256" key="10">
    <source>
        <dbReference type="ARBA" id="ARBA00023224"/>
    </source>
</evidence>
<evidence type="ECO:0000313" key="14">
    <source>
        <dbReference type="Ensembl" id="ENSOANP00000048186.1"/>
    </source>
</evidence>
<dbReference type="KEGG" id="oaa:100086484"/>
<feature type="transmembrane region" description="Helical" evidence="11">
    <location>
        <begin position="128"/>
        <end position="150"/>
    </location>
</feature>
<dbReference type="GO" id="GO:0019236">
    <property type="term" value="P:response to pheromone"/>
    <property type="evidence" value="ECO:0007669"/>
    <property type="project" value="UniProtKB-KW"/>
</dbReference>
<dbReference type="GO" id="GO:0016503">
    <property type="term" value="F:pheromone receptor activity"/>
    <property type="evidence" value="ECO:0007669"/>
    <property type="project" value="InterPro"/>
</dbReference>
<keyword evidence="8 11" id="KW-0472">Membrane</keyword>
<evidence type="ECO:0000259" key="13">
    <source>
        <dbReference type="PROSITE" id="PS50262"/>
    </source>
</evidence>
<dbReference type="PANTHER" id="PTHR24062">
    <property type="entry name" value="VOMERONASAL TYPE-1 RECEPTOR"/>
    <property type="match status" value="1"/>
</dbReference>
<dbReference type="PRINTS" id="PR01534">
    <property type="entry name" value="VOMERONASL1R"/>
</dbReference>
<feature type="transmembrane region" description="Helical" evidence="11">
    <location>
        <begin position="270"/>
        <end position="287"/>
    </location>
</feature>
<evidence type="ECO:0000256" key="12">
    <source>
        <dbReference type="SAM" id="MobiDB-lite"/>
    </source>
</evidence>
<protein>
    <recommendedName>
        <fullName evidence="11">Vomeronasal type-1 receptor</fullName>
    </recommendedName>
</protein>
<dbReference type="AlphaFoldDB" id="A0A6I8P719"/>
<keyword evidence="7 11" id="KW-0297">G-protein coupled receptor</keyword>
<dbReference type="InterPro" id="IPR017452">
    <property type="entry name" value="GPCR_Rhodpsn_7TM"/>
</dbReference>
<dbReference type="GeneTree" id="ENSGT01030000234553"/>
<evidence type="ECO:0000313" key="15">
    <source>
        <dbReference type="Proteomes" id="UP000002279"/>
    </source>
</evidence>
<dbReference type="GO" id="GO:0005886">
    <property type="term" value="C:plasma membrane"/>
    <property type="evidence" value="ECO:0000318"/>
    <property type="project" value="GO_Central"/>
</dbReference>
<evidence type="ECO:0000256" key="5">
    <source>
        <dbReference type="ARBA" id="ARBA00022692"/>
    </source>
</evidence>
<dbReference type="SUPFAM" id="SSF81321">
    <property type="entry name" value="Family A G protein-coupled receptor-like"/>
    <property type="match status" value="1"/>
</dbReference>
<dbReference type="GO" id="GO:0005550">
    <property type="term" value="F:pheromone binding"/>
    <property type="evidence" value="ECO:0000318"/>
    <property type="project" value="GO_Central"/>
</dbReference>
<feature type="transmembrane region" description="Helical" evidence="11">
    <location>
        <begin position="83"/>
        <end position="108"/>
    </location>
</feature>
<evidence type="ECO:0000256" key="4">
    <source>
        <dbReference type="ARBA" id="ARBA00022507"/>
    </source>
</evidence>
<dbReference type="GeneID" id="100086484"/>
<feature type="region of interest" description="Disordered" evidence="12">
    <location>
        <begin position="298"/>
        <end position="326"/>
    </location>
</feature>
<dbReference type="InterPro" id="IPR004072">
    <property type="entry name" value="Vmron_rcpt_1"/>
</dbReference>
<feature type="transmembrane region" description="Helical" evidence="11">
    <location>
        <begin position="12"/>
        <end position="33"/>
    </location>
</feature>
<reference evidence="14 15" key="1">
    <citation type="journal article" date="2008" name="Nature">
        <title>Genome analysis of the platypus reveals unique signatures of evolution.</title>
        <authorList>
            <person name="Warren W.C."/>
            <person name="Hillier L.W."/>
            <person name="Marshall Graves J.A."/>
            <person name="Birney E."/>
            <person name="Ponting C.P."/>
            <person name="Grutzner F."/>
            <person name="Belov K."/>
            <person name="Miller W."/>
            <person name="Clarke L."/>
            <person name="Chinwalla A.T."/>
            <person name="Yang S.P."/>
            <person name="Heger A."/>
            <person name="Locke D.P."/>
            <person name="Miethke P."/>
            <person name="Waters P.D."/>
            <person name="Veyrunes F."/>
            <person name="Fulton L."/>
            <person name="Fulton B."/>
            <person name="Graves T."/>
            <person name="Wallis J."/>
            <person name="Puente X.S."/>
            <person name="Lopez-Otin C."/>
            <person name="Ordonez G.R."/>
            <person name="Eichler E.E."/>
            <person name="Chen L."/>
            <person name="Cheng Z."/>
            <person name="Deakin J.E."/>
            <person name="Alsop A."/>
            <person name="Thompson K."/>
            <person name="Kirby P."/>
            <person name="Papenfuss A.T."/>
            <person name="Wakefield M.J."/>
            <person name="Olender T."/>
            <person name="Lancet D."/>
            <person name="Huttley G.A."/>
            <person name="Smit A.F."/>
            <person name="Pask A."/>
            <person name="Temple-Smith P."/>
            <person name="Batzer M.A."/>
            <person name="Walker J.A."/>
            <person name="Konkel M.K."/>
            <person name="Harris R.S."/>
            <person name="Whittington C.M."/>
            <person name="Wong E.S."/>
            <person name="Gemmell N.J."/>
            <person name="Buschiazzo E."/>
            <person name="Vargas Jentzsch I.M."/>
            <person name="Merkel A."/>
            <person name="Schmitz J."/>
            <person name="Zemann A."/>
            <person name="Churakov G."/>
            <person name="Kriegs J.O."/>
            <person name="Brosius J."/>
            <person name="Murchison E.P."/>
            <person name="Sachidanandam R."/>
            <person name="Smith C."/>
            <person name="Hannon G.J."/>
            <person name="Tsend-Ayush E."/>
            <person name="McMillan D."/>
            <person name="Attenborough R."/>
            <person name="Rens W."/>
            <person name="Ferguson-Smith M."/>
            <person name="Lefevre C.M."/>
            <person name="Sharp J.A."/>
            <person name="Nicholas K.R."/>
            <person name="Ray D.A."/>
            <person name="Kube M."/>
            <person name="Reinhardt R."/>
            <person name="Pringle T.H."/>
            <person name="Taylor J."/>
            <person name="Jones R.C."/>
            <person name="Nixon B."/>
            <person name="Dacheux J.L."/>
            <person name="Niwa H."/>
            <person name="Sekita Y."/>
            <person name="Huang X."/>
            <person name="Stark A."/>
            <person name="Kheradpour P."/>
            <person name="Kellis M."/>
            <person name="Flicek P."/>
            <person name="Chen Y."/>
            <person name="Webber C."/>
            <person name="Hardison R."/>
            <person name="Nelson J."/>
            <person name="Hallsworth-Pepin K."/>
            <person name="Delehaunty K."/>
            <person name="Markovic C."/>
            <person name="Minx P."/>
            <person name="Feng Y."/>
            <person name="Kremitzki C."/>
            <person name="Mitreva M."/>
            <person name="Glasscock J."/>
            <person name="Wylie T."/>
            <person name="Wohldmann P."/>
            <person name="Thiru P."/>
            <person name="Nhan M.N."/>
            <person name="Pohl C.S."/>
            <person name="Smith S.M."/>
            <person name="Hou S."/>
            <person name="Nefedov M."/>
            <person name="de Jong P.J."/>
            <person name="Renfree M.B."/>
            <person name="Mardis E.R."/>
            <person name="Wilson R.K."/>
        </authorList>
    </citation>
    <scope>NUCLEOTIDE SEQUENCE [LARGE SCALE GENOMIC DNA]</scope>
    <source>
        <strain evidence="14 15">Glennie</strain>
    </source>
</reference>
<evidence type="ECO:0000256" key="9">
    <source>
        <dbReference type="ARBA" id="ARBA00023170"/>
    </source>
</evidence>
<reference evidence="14" key="2">
    <citation type="submission" date="2025-08" db="UniProtKB">
        <authorList>
            <consortium name="Ensembl"/>
        </authorList>
    </citation>
    <scope>IDENTIFICATION</scope>
    <source>
        <strain evidence="14">Glennie</strain>
    </source>
</reference>
<sequence>MESIEISLGTVIVLQFSVGLSVNIFLLLFYARVVSASQKPSSSDLILAHLTLANTIILFTNGIPEALSAWGLRDFLDDVGCKILMYFGRVVQGLIVCTTCLLSVFQALTLSPGTSRWAGVKAKFPKCIFPSFVIFWILNLLIDINTLVYMRGPQKNNSAGIVLDLKYCSKVIASAEITLIIAVMLSFREIFFVGLMSVASGYMVFVLHRHHGQVQHLHGPGRSPRETPEVRAAKRVVAMATLYVLLYARQTIMLTVILNLKEKSPRLVNGHMVFSITFSTISPFLMIQSDRRMRFWKRESTDSDADPSQASREASLTLQRGPTGMG</sequence>
<evidence type="ECO:0000256" key="8">
    <source>
        <dbReference type="ARBA" id="ARBA00023136"/>
    </source>
</evidence>
<feature type="transmembrane region" description="Helical" evidence="11">
    <location>
        <begin position="190"/>
        <end position="207"/>
    </location>
</feature>
<dbReference type="Pfam" id="PF03402">
    <property type="entry name" value="V1R"/>
    <property type="match status" value="1"/>
</dbReference>
<keyword evidence="5 11" id="KW-0812">Transmembrane</keyword>
<dbReference type="RefSeq" id="NP_001240322.2">
    <property type="nucleotide sequence ID" value="NM_001253393.2"/>
</dbReference>